<evidence type="ECO:0000256" key="7">
    <source>
        <dbReference type="SAM" id="Phobius"/>
    </source>
</evidence>
<dbReference type="InterPro" id="IPR036770">
    <property type="entry name" value="Ankyrin_rpt-contain_sf"/>
</dbReference>
<accession>R0FDS9</accession>
<dbReference type="Pfam" id="PF12796">
    <property type="entry name" value="Ank_2"/>
    <property type="match status" value="1"/>
</dbReference>
<keyword evidence="5" id="KW-0040">ANK repeat</keyword>
<dbReference type="Proteomes" id="UP000029121">
    <property type="component" value="Unassembled WGS sequence"/>
</dbReference>
<dbReference type="InterPro" id="IPR002110">
    <property type="entry name" value="Ankyrin_rpt"/>
</dbReference>
<feature type="transmembrane region" description="Helical" evidence="7">
    <location>
        <begin position="502"/>
        <end position="523"/>
    </location>
</feature>
<keyword evidence="3" id="KW-0677">Repeat</keyword>
<feature type="transmembrane region" description="Helical" evidence="7">
    <location>
        <begin position="434"/>
        <end position="461"/>
    </location>
</feature>
<keyword evidence="4 7" id="KW-1133">Transmembrane helix</keyword>
<protein>
    <recommendedName>
        <fullName evidence="8">PGG domain-containing protein</fullName>
    </recommendedName>
</protein>
<evidence type="ECO:0000259" key="8">
    <source>
        <dbReference type="Pfam" id="PF13962"/>
    </source>
</evidence>
<dbReference type="eggNOG" id="KOG0504">
    <property type="taxonomic scope" value="Eukaryota"/>
</dbReference>
<sequence>MQDQVFDHVKNALKKFDEVHHLYIQPQVPCVLESLNNLKLSDLFDLPGKNVTMNPEIFSGLSDGNKECVEKTLCPCLVLEPNSKDQLPLHVAAHVGHSAVVEALVAVVTFFSDRLSEEDRERLNPYVLRDKYRYIEGRYMDMAACLVNANQGASFLENNEGVSSLYMAVRARDASLVEAILKTTGNEDLEGKKSNLDLKLQGRNDLAHTCCFEGQKYKCVFDVILNEYPSLEDEQDEEGRTCGASIGFYEGVCNLLDRSTKSVYVCAKMNGHIRIVNEILKRCPDSKLLLNKLGQSVLHIAAKIGEDNLVKSLMLSNDTKHMGVRQDVDGNTPLHLATLNWRYRSIRNLFWMGRCGRLTLAFLLHAHMSKGSGSVKSLTKPSEPLDHEKSRDYVNTLLLVAALVATMTYAASFTIPNSSVPHIGRATLTTVPNLFCFLLFDILAMHTSVLATICTLIWAQLGDPSLVSSSLNMALPLLIFYLLCMPLAFLCGVFIAIGHVKWFLAIISLISAFFFYRAISILAPHVLLQLSNVSCGSYLEVFMYYQ</sequence>
<dbReference type="SUPFAM" id="SSF48403">
    <property type="entry name" value="Ankyrin repeat"/>
    <property type="match status" value="1"/>
</dbReference>
<keyword evidence="2 7" id="KW-0812">Transmembrane</keyword>
<dbReference type="AlphaFoldDB" id="R0FDS9"/>
<feature type="transmembrane region" description="Helical" evidence="7">
    <location>
        <begin position="393"/>
        <end position="413"/>
    </location>
</feature>
<gene>
    <name evidence="9" type="ORF">CARUB_v10000638mg</name>
</gene>
<evidence type="ECO:0000256" key="6">
    <source>
        <dbReference type="ARBA" id="ARBA00023136"/>
    </source>
</evidence>
<organism evidence="9 10">
    <name type="scientific">Capsella rubella</name>
    <dbReference type="NCBI Taxonomy" id="81985"/>
    <lineage>
        <taxon>Eukaryota</taxon>
        <taxon>Viridiplantae</taxon>
        <taxon>Streptophyta</taxon>
        <taxon>Embryophyta</taxon>
        <taxon>Tracheophyta</taxon>
        <taxon>Spermatophyta</taxon>
        <taxon>Magnoliopsida</taxon>
        <taxon>eudicotyledons</taxon>
        <taxon>Gunneridae</taxon>
        <taxon>Pentapetalae</taxon>
        <taxon>rosids</taxon>
        <taxon>malvids</taxon>
        <taxon>Brassicales</taxon>
        <taxon>Brassicaceae</taxon>
        <taxon>Camelineae</taxon>
        <taxon>Capsella</taxon>
    </lineage>
</organism>
<evidence type="ECO:0000256" key="5">
    <source>
        <dbReference type="ARBA" id="ARBA00023043"/>
    </source>
</evidence>
<evidence type="ECO:0000256" key="4">
    <source>
        <dbReference type="ARBA" id="ARBA00022989"/>
    </source>
</evidence>
<dbReference type="EMBL" id="KB870810">
    <property type="protein sequence ID" value="EOA20332.1"/>
    <property type="molecule type" value="Genomic_DNA"/>
</dbReference>
<feature type="domain" description="PGG" evidence="8">
    <location>
        <begin position="389"/>
        <end position="495"/>
    </location>
</feature>
<evidence type="ECO:0000256" key="2">
    <source>
        <dbReference type="ARBA" id="ARBA00022692"/>
    </source>
</evidence>
<evidence type="ECO:0000313" key="9">
    <source>
        <dbReference type="EMBL" id="EOA20332.1"/>
    </source>
</evidence>
<dbReference type="STRING" id="81985.R0FDS9"/>
<feature type="transmembrane region" description="Helical" evidence="7">
    <location>
        <begin position="473"/>
        <end position="495"/>
    </location>
</feature>
<dbReference type="SMART" id="SM00248">
    <property type="entry name" value="ANK"/>
    <property type="match status" value="5"/>
</dbReference>
<evidence type="ECO:0000256" key="3">
    <source>
        <dbReference type="ARBA" id="ARBA00022737"/>
    </source>
</evidence>
<proteinExistence type="predicted"/>
<comment type="subcellular location">
    <subcellularLocation>
        <location evidence="1">Membrane</location>
        <topology evidence="1">Multi-pass membrane protein</topology>
    </subcellularLocation>
</comment>
<dbReference type="PANTHER" id="PTHR24186">
    <property type="entry name" value="PROTEIN PHOSPHATASE 1 REGULATORY SUBUNIT"/>
    <property type="match status" value="1"/>
</dbReference>
<keyword evidence="6 7" id="KW-0472">Membrane</keyword>
<evidence type="ECO:0000313" key="10">
    <source>
        <dbReference type="Proteomes" id="UP000029121"/>
    </source>
</evidence>
<dbReference type="PANTHER" id="PTHR24186:SF46">
    <property type="entry name" value="PROTEIN ACCELERATED CELL DEATH 6-LIKE"/>
    <property type="match status" value="1"/>
</dbReference>
<evidence type="ECO:0000256" key="1">
    <source>
        <dbReference type="ARBA" id="ARBA00004141"/>
    </source>
</evidence>
<dbReference type="GO" id="GO:0005886">
    <property type="term" value="C:plasma membrane"/>
    <property type="evidence" value="ECO:0007669"/>
    <property type="project" value="TreeGrafter"/>
</dbReference>
<reference evidence="10" key="1">
    <citation type="journal article" date="2013" name="Nat. Genet.">
        <title>The Capsella rubella genome and the genomic consequences of rapid mating system evolution.</title>
        <authorList>
            <person name="Slotte T."/>
            <person name="Hazzouri K.M."/>
            <person name="Agren J.A."/>
            <person name="Koenig D."/>
            <person name="Maumus F."/>
            <person name="Guo Y.L."/>
            <person name="Steige K."/>
            <person name="Platts A.E."/>
            <person name="Escobar J.S."/>
            <person name="Newman L.K."/>
            <person name="Wang W."/>
            <person name="Mandakova T."/>
            <person name="Vello E."/>
            <person name="Smith L.M."/>
            <person name="Henz S.R."/>
            <person name="Steffen J."/>
            <person name="Takuno S."/>
            <person name="Brandvain Y."/>
            <person name="Coop G."/>
            <person name="Andolfatto P."/>
            <person name="Hu T.T."/>
            <person name="Blanchette M."/>
            <person name="Clark R.M."/>
            <person name="Quesneville H."/>
            <person name="Nordborg M."/>
            <person name="Gaut B.S."/>
            <person name="Lysak M.A."/>
            <person name="Jenkins J."/>
            <person name="Grimwood J."/>
            <person name="Chapman J."/>
            <person name="Prochnik S."/>
            <person name="Shu S."/>
            <person name="Rokhsar D."/>
            <person name="Schmutz J."/>
            <person name="Weigel D."/>
            <person name="Wright S.I."/>
        </authorList>
    </citation>
    <scope>NUCLEOTIDE SEQUENCE [LARGE SCALE GENOMIC DNA]</scope>
    <source>
        <strain evidence="10">cv. Monte Gargano</strain>
    </source>
</reference>
<name>R0FDS9_9BRAS</name>
<keyword evidence="10" id="KW-1185">Reference proteome</keyword>
<dbReference type="Pfam" id="PF13962">
    <property type="entry name" value="PGG"/>
    <property type="match status" value="1"/>
</dbReference>
<dbReference type="Gene3D" id="1.25.40.20">
    <property type="entry name" value="Ankyrin repeat-containing domain"/>
    <property type="match status" value="1"/>
</dbReference>
<dbReference type="InterPro" id="IPR026961">
    <property type="entry name" value="PGG_dom"/>
</dbReference>